<dbReference type="Proteomes" id="UP000249363">
    <property type="component" value="Unassembled WGS sequence"/>
</dbReference>
<feature type="region of interest" description="Disordered" evidence="1">
    <location>
        <begin position="114"/>
        <end position="157"/>
    </location>
</feature>
<feature type="region of interest" description="Disordered" evidence="1">
    <location>
        <begin position="278"/>
        <end position="316"/>
    </location>
</feature>
<keyword evidence="2" id="KW-0472">Membrane</keyword>
<evidence type="ECO:0000256" key="2">
    <source>
        <dbReference type="SAM" id="Phobius"/>
    </source>
</evidence>
<dbReference type="AlphaFoldDB" id="A0A364KXP7"/>
<organism evidence="3 4">
    <name type="scientific">Talaromyces amestolkiae</name>
    <dbReference type="NCBI Taxonomy" id="1196081"/>
    <lineage>
        <taxon>Eukaryota</taxon>
        <taxon>Fungi</taxon>
        <taxon>Dikarya</taxon>
        <taxon>Ascomycota</taxon>
        <taxon>Pezizomycotina</taxon>
        <taxon>Eurotiomycetes</taxon>
        <taxon>Eurotiomycetidae</taxon>
        <taxon>Eurotiales</taxon>
        <taxon>Trichocomaceae</taxon>
        <taxon>Talaromyces</taxon>
        <taxon>Talaromyces sect. Talaromyces</taxon>
    </lineage>
</organism>
<dbReference type="GeneID" id="63793558"/>
<proteinExistence type="predicted"/>
<sequence>MASSKITPTRATRKLLSFRILFLLFLVGIDYLPSRRYIPSNIVLSSRSPLGIGVLADVVLMSTFVEVTETVLPPPAATAAPASAPDGNAPTYQATDGVTNTALAASVTASGLDSSQLTGSGGGQAMAQIPGTTIPTPTAAATAARTATTTDSREGQVSGLVGTKTALVSIPGAPSGISTSTTRGKSSPTAVSTPSATSILASASSIHNFPTYAAGLASGTAIIAAAGLFTAVYLVKRRRRQHGQLRKPGPVTEIGQVNSRPFSIRKISEVMSVTNLNHKPCGVGGGSNKLTSMDPPPDIDPETSWPRGHVPPDPEELREMMDDEKRRSGGRNGFDSAVDLGIGYVSSAAATPSDKREGYFDGYSSYITIRPLSTMSMPDHMKPIMTPLQPRHTQDSVPDSINRLDTISPSIYSRRDSILTSFGEIHAKIEGNNNFNLQREEYCRRKEQARRHFGDHSFVEEESCDDWSEPNRGLEASGRPAAATVEEYSSPYTAHLSTTSPKTEEGIGHDDYFSIQHSAVNQNAEGQIQNDYFSARHSILANSINRESQYEDIDLSQNDPYVEEASKGDKRTSGGYFGRFFR</sequence>
<accession>A0A364KXP7</accession>
<keyword evidence="2" id="KW-0812">Transmembrane</keyword>
<dbReference type="RefSeq" id="XP_040732846.1">
    <property type="nucleotide sequence ID" value="XM_040876698.1"/>
</dbReference>
<gene>
    <name evidence="3" type="ORF">BHQ10_004342</name>
</gene>
<keyword evidence="4" id="KW-1185">Reference proteome</keyword>
<reference evidence="3 4" key="1">
    <citation type="journal article" date="2017" name="Biotechnol. Biofuels">
        <title>Differential beta-glucosidase expression as a function of carbon source availability in Talaromyces amestolkiae: a genomic and proteomic approach.</title>
        <authorList>
            <person name="de Eugenio L.I."/>
            <person name="Mendez-Liter J.A."/>
            <person name="Nieto-Dominguez M."/>
            <person name="Alonso L."/>
            <person name="Gil-Munoz J."/>
            <person name="Barriuso J."/>
            <person name="Prieto A."/>
            <person name="Martinez M.J."/>
        </authorList>
    </citation>
    <scope>NUCLEOTIDE SEQUENCE [LARGE SCALE GENOMIC DNA]</scope>
    <source>
        <strain evidence="3 4">CIB</strain>
    </source>
</reference>
<dbReference type="OrthoDB" id="4525828at2759"/>
<evidence type="ECO:0000313" key="3">
    <source>
        <dbReference type="EMBL" id="RAO68330.1"/>
    </source>
</evidence>
<comment type="caution">
    <text evidence="3">The sequence shown here is derived from an EMBL/GenBank/DDBJ whole genome shotgun (WGS) entry which is preliminary data.</text>
</comment>
<name>A0A364KXP7_TALAM</name>
<feature type="transmembrane region" description="Helical" evidence="2">
    <location>
        <begin position="212"/>
        <end position="235"/>
    </location>
</feature>
<evidence type="ECO:0000313" key="4">
    <source>
        <dbReference type="Proteomes" id="UP000249363"/>
    </source>
</evidence>
<evidence type="ECO:0000256" key="1">
    <source>
        <dbReference type="SAM" id="MobiDB-lite"/>
    </source>
</evidence>
<protein>
    <submittedName>
        <fullName evidence="3">Uncharacterized protein</fullName>
    </submittedName>
</protein>
<feature type="compositionally biased region" description="Low complexity" evidence="1">
    <location>
        <begin position="132"/>
        <end position="150"/>
    </location>
</feature>
<keyword evidence="2" id="KW-1133">Transmembrane helix</keyword>
<dbReference type="EMBL" id="MIKG01000007">
    <property type="protein sequence ID" value="RAO68330.1"/>
    <property type="molecule type" value="Genomic_DNA"/>
</dbReference>